<dbReference type="PANTHER" id="PTHR43293:SF1">
    <property type="entry name" value="ACETATE COA-TRANSFERASE YDIF"/>
    <property type="match status" value="1"/>
</dbReference>
<comment type="caution">
    <text evidence="5">The sequence shown here is derived from an EMBL/GenBank/DDBJ whole genome shotgun (WGS) entry which is preliminary data.</text>
</comment>
<feature type="active site" description="5-glutamyl coenzyme A thioester intermediate" evidence="4">
    <location>
        <position position="324"/>
    </location>
</feature>
<name>A0A9X2DUU6_9BACI</name>
<dbReference type="InterPro" id="IPR037171">
    <property type="entry name" value="NagB/RpiA_transferase-like"/>
</dbReference>
<keyword evidence="2 3" id="KW-0808">Transferase</keyword>
<dbReference type="Proteomes" id="UP001139179">
    <property type="component" value="Unassembled WGS sequence"/>
</dbReference>
<dbReference type="GO" id="GO:0008410">
    <property type="term" value="F:CoA-transferase activity"/>
    <property type="evidence" value="ECO:0007669"/>
    <property type="project" value="InterPro"/>
</dbReference>
<dbReference type="GO" id="GO:0046952">
    <property type="term" value="P:ketone body catabolic process"/>
    <property type="evidence" value="ECO:0007669"/>
    <property type="project" value="InterPro"/>
</dbReference>
<sequence length="509" mass="55413">MKKVKIVSAAEAVNLVKNGDTVAVCGCENILTPETILSALGERYRKTGEPHNLTEVHPIIVGMQPNTGLEHFAQKGMVKRAVGSGFSYLKTSEYTSMLIENQFEAHVLPMGTIFQMLRDIAQGKSTTLTKAGIGTFVDPIQEGGRMNQKAEHSLASRVTINNELFLSYSLFPIDIAIIRGTTVDEYGNISLEDEPTSLGIKTLAMAAKNSGGKVIAQVRRMTREGTIHPRMVEVPGIFVDAVVIDPEQNISGGSSINPALTGETRLPENEIEKLPSGVRKVIVQRAAAEIENDQIINLGVGIPVDIPKILVEQGDRKNATFFPEHGSIGGIPGDRSIFGTNINPEAIIDSTQVFDFFLGGGLDITFLGVGQIDARGNVNVSKFNGIVPGCGGFIDITYKTPKVVFCGTFTAGGAEIEIGNGELTIKKEGKYKKFIESVEQITFNAEESFRRNQHVLYITERAVFSHDGKGLVLEEVAPGIDIQKDILDLIPFEVRMSNDIKKMDKKLFY</sequence>
<dbReference type="AlphaFoldDB" id="A0A9X2DUU6"/>
<evidence type="ECO:0000256" key="4">
    <source>
        <dbReference type="PIRSR" id="PIRSR000858-1"/>
    </source>
</evidence>
<gene>
    <name evidence="5" type="ORF">M3202_20885</name>
</gene>
<organism evidence="5 6">
    <name type="scientific">Halalkalibacter oceani</name>
    <dbReference type="NCBI Taxonomy" id="1653776"/>
    <lineage>
        <taxon>Bacteria</taxon>
        <taxon>Bacillati</taxon>
        <taxon>Bacillota</taxon>
        <taxon>Bacilli</taxon>
        <taxon>Bacillales</taxon>
        <taxon>Bacillaceae</taxon>
        <taxon>Halalkalibacter</taxon>
    </lineage>
</organism>
<evidence type="ECO:0000256" key="3">
    <source>
        <dbReference type="PIRNR" id="PIRNR000858"/>
    </source>
</evidence>
<protein>
    <submittedName>
        <fullName evidence="5">Acyl CoA:acetate/3-ketoacid CoA transferase</fullName>
    </submittedName>
</protein>
<dbReference type="PANTHER" id="PTHR43293">
    <property type="entry name" value="ACETATE COA-TRANSFERASE YDIF"/>
    <property type="match status" value="1"/>
</dbReference>
<evidence type="ECO:0000313" key="5">
    <source>
        <dbReference type="EMBL" id="MCM3716505.1"/>
    </source>
</evidence>
<evidence type="ECO:0000313" key="6">
    <source>
        <dbReference type="Proteomes" id="UP001139179"/>
    </source>
</evidence>
<dbReference type="SMART" id="SM00882">
    <property type="entry name" value="CoA_trans"/>
    <property type="match status" value="2"/>
</dbReference>
<dbReference type="SUPFAM" id="SSF100950">
    <property type="entry name" value="NagB/RpiA/CoA transferase-like"/>
    <property type="match status" value="2"/>
</dbReference>
<dbReference type="PIRSF" id="PIRSF000858">
    <property type="entry name" value="SCOT-t"/>
    <property type="match status" value="1"/>
</dbReference>
<evidence type="ECO:0000256" key="2">
    <source>
        <dbReference type="ARBA" id="ARBA00022679"/>
    </source>
</evidence>
<dbReference type="InterPro" id="IPR004165">
    <property type="entry name" value="CoA_trans_fam_I"/>
</dbReference>
<evidence type="ECO:0000256" key="1">
    <source>
        <dbReference type="ARBA" id="ARBA00007154"/>
    </source>
</evidence>
<comment type="similarity">
    <text evidence="1 3">Belongs to the 3-oxoacid CoA-transferase family.</text>
</comment>
<reference evidence="5" key="1">
    <citation type="submission" date="2022-05" db="EMBL/GenBank/DDBJ databases">
        <title>Comparative Genomics of Spacecraft Associated Microbes.</title>
        <authorList>
            <person name="Tran M.T."/>
            <person name="Wright A."/>
            <person name="Seuylemezian A."/>
            <person name="Eisen J."/>
            <person name="Coil D."/>
        </authorList>
    </citation>
    <scope>NUCLEOTIDE SEQUENCE</scope>
    <source>
        <strain evidence="5">214.1.1</strain>
    </source>
</reference>
<keyword evidence="6" id="KW-1185">Reference proteome</keyword>
<accession>A0A9X2DUU6</accession>
<dbReference type="InterPro" id="IPR014388">
    <property type="entry name" value="3-oxoacid_CoA-transferase"/>
</dbReference>
<dbReference type="Pfam" id="PF01144">
    <property type="entry name" value="CoA_trans"/>
    <property type="match status" value="1"/>
</dbReference>
<dbReference type="Gene3D" id="3.40.1080.10">
    <property type="entry name" value="Glutaconate Coenzyme A-transferase"/>
    <property type="match status" value="2"/>
</dbReference>
<dbReference type="EMBL" id="JAMBOL010000040">
    <property type="protein sequence ID" value="MCM3716505.1"/>
    <property type="molecule type" value="Genomic_DNA"/>
</dbReference>
<proteinExistence type="inferred from homology"/>
<dbReference type="RefSeq" id="WP_251225155.1">
    <property type="nucleotide sequence ID" value="NZ_JAMBOL010000040.1"/>
</dbReference>